<protein>
    <submittedName>
        <fullName evidence="3">tRNA3(Ser)-specific nuclease WapA</fullName>
        <ecNumber evidence="3">3.1.-.-</ecNumber>
    </submittedName>
</protein>
<dbReference type="GO" id="GO:0016787">
    <property type="term" value="F:hydrolase activity"/>
    <property type="evidence" value="ECO:0007669"/>
    <property type="project" value="UniProtKB-KW"/>
</dbReference>
<dbReference type="GO" id="GO:0007156">
    <property type="term" value="P:homophilic cell adhesion via plasma membrane adhesion molecules"/>
    <property type="evidence" value="ECO:0007669"/>
    <property type="project" value="InterPro"/>
</dbReference>
<keyword evidence="3" id="KW-0378">Hydrolase</keyword>
<evidence type="ECO:0000259" key="2">
    <source>
        <dbReference type="PROSITE" id="PS50268"/>
    </source>
</evidence>
<dbReference type="InterPro" id="IPR002126">
    <property type="entry name" value="Cadherin-like_dom"/>
</dbReference>
<dbReference type="Pfam" id="PF09994">
    <property type="entry name" value="T6SS_Tle1-like_cat"/>
    <property type="match status" value="1"/>
</dbReference>
<dbReference type="PANTHER" id="PTHR32305:SF15">
    <property type="entry name" value="PROTEIN RHSA-RELATED"/>
    <property type="match status" value="1"/>
</dbReference>
<evidence type="ECO:0000256" key="1">
    <source>
        <dbReference type="SAM" id="MobiDB-lite"/>
    </source>
</evidence>
<evidence type="ECO:0000313" key="4">
    <source>
        <dbReference type="Proteomes" id="UP000316213"/>
    </source>
</evidence>
<dbReference type="NCBIfam" id="TIGR03696">
    <property type="entry name" value="Rhs_assc_core"/>
    <property type="match status" value="1"/>
</dbReference>
<dbReference type="Proteomes" id="UP000316213">
    <property type="component" value="Unassembled WGS sequence"/>
</dbReference>
<dbReference type="PROSITE" id="PS50268">
    <property type="entry name" value="CADHERIN_2"/>
    <property type="match status" value="1"/>
</dbReference>
<dbReference type="GO" id="GO:0016020">
    <property type="term" value="C:membrane"/>
    <property type="evidence" value="ECO:0007669"/>
    <property type="project" value="InterPro"/>
</dbReference>
<comment type="caution">
    <text evidence="3">The sequence shown here is derived from an EMBL/GenBank/DDBJ whole genome shotgun (WGS) entry which is preliminary data.</text>
</comment>
<gene>
    <name evidence="3" type="primary">wapA_2</name>
    <name evidence="3" type="ORF">Pla100_22410</name>
</gene>
<dbReference type="EC" id="3.1.-.-" evidence="3"/>
<proteinExistence type="predicted"/>
<dbReference type="InterPro" id="IPR015919">
    <property type="entry name" value="Cadherin-like_sf"/>
</dbReference>
<dbReference type="InterPro" id="IPR050708">
    <property type="entry name" value="T6SS_VgrG/RHS"/>
</dbReference>
<dbReference type="EMBL" id="SJPM01000003">
    <property type="protein sequence ID" value="TWT99065.1"/>
    <property type="molecule type" value="Genomic_DNA"/>
</dbReference>
<sequence length="3779" mass="410810">MNERVRNDRHPRRSKPNENPSTPLINRKRSQLVSTLNETSGDRSGLDDLAWLSVRSLVAWAAKATCLLVQHHTAIQSKRRSRKSSERVAPRRSRVESLEARVVLAAPSIAPLGLVNDTGIVGDSITSDANIHGTFVDADNDAYSKRVEIDWNSDGYVDNTLYLYGSNDFTFDGNWSLTEGNASVSFRAIKDVPDSGGYGGGGYGGGGYGGGGYGGGGYGGGGYGGGGYGGGGYGGGGYVTTVGNWQVLSFTYILPEIGSGPEINLDLHLDTNIAGDAITFDPRVDVNLIGTSSYYSYPSVEFDFDDDGQADDSMSYLNTTPTPYNPVLETYYGYSTGMNRFDFGLIEFAGRSVTTDPYYRTVYGPWVTISYQFESVLDHVSLMSTDLIATEGGIAQFQVSIPGDFDASIVGQATGESDIDEPLPAGFTYTPTRMGLDWDFWQGPAASAAGDSTLSIPMRTLEDNVDEYDDEAFQVDLELTTSELYYDYRALDRRLLTIVDNDTQPTLKLIPYQDPGDYYGNSLAPIGPSPALPDFRVAVREPDGHVYLGLDLSHPSEKDITFDIAVTDGTAIGDAYAPITCPAPPGTGSCLESDPYVPVGDFMYLVPATRLLVPVENLDYPCMDFCYPEQKFLPLEIVINNDEWFEGYEDFSVNLVAANNAILDTTNPTTAQIEIQDIEDLPVPDIVPSVILESSINAVTLANFGSNRVYPMTFEFETVSADSYDYYYGYYDYPATPIEDFDAEIIELNVAPNQFTQNIPIGIVDDTSWNWPTPAENTHPWAPHEYFHIRPTGIWFTNDTTQYNWLEAFFETQYSYSYYNQYFETVTIEDEAAFPVFDVDPTQTVNEGDTDVDVDFSRLFEMTTELNYWIDVQPVGSSYESVQVGAGTLQLNADDDLTQSLPFFFNANGLRDEPRELRIELSWADYDTRLLESQYGNFDDFYDYQRRTFIVPFGDDTDLPEFVSFVFDPASIREPEPGENYVSQTTGTITFSDAWADGHSFNLALDVASVAGEADFSSIPTTGYLNAGETQFTFTLDAIQDNLTEPSEGFTFVATSNWEGVTATLTSTGVIDNGNGGRPVVNPGQEFTIVEGANVGDIVGIVTATDPNTPLTELTGWDFVNPDGLFAIDPLTGTITVNNASLTPQTLNYGVVVSDGVNISDPEPITITVIPNDPDGNDPPLAFDQVGDFVSSGPLPLGSYLGRLPVFDPNGDELSYTLTAGSSEAISVDPKTGDLYLYDTTLLGTDATEHTVEYSATDPLGGTLAGSVIITLPPKPDFFSDAFRDSGSHREGVTFDLRPTSVSAAGETFYTTLLAPDGTPHAPGTNTTIDAYGTFHVLDNGTLFYQPNANLYQNHSSVFSATSIDGLSVLALSGFSIGLIALPSLNSPVAGAAVLAYRSAQVNLTNSQPVLITDASRSGTFETQPVFAKLDDLFIVDVSQWYVDPDGDEIVATFLSGASSTTDVRIATGDASKVVIDVVGTSGFPPTFDDASIEITIGDHLTAANETQTLEIKLLDFDSFQRFDTPIGIERISVADRDDIESNRDRSTDYELWHDRLAQWSLSNLTVGETGSSDNSMSTTFGSTRVDLTTGQATHYQSLGLASAFDDLSVPLGGLVYTADQVDHSAIAHLVIDRPIAETRDITSFEVTIEMLDHFTGGEAGNSPVIASRIEMFDTDDSTAERYELTVNILDGFDVLDSGVVRYQIHVRPVFDTSAASIAEYDITLSTSGRVAVIRETEITTADFPAFDAASYSNTLATFGNGWQLAGLPRLIFDRGDIQLPSGGSPIEIAQVQILLQMPGSDSVSVFEGGNPTVGKPYDLIPATEGEVFQPIDLRTGGPDPHEYGTLQLFGDNRFTYTDSVGTQYTFQRFNPPIVAGKSGDPTPQYRVTEILPADDSGIVISYQDDTGLQVAPSVNSVGNAFVGQLRIRDITTTRGVADPGSLTFHYATPTAKQANKIVFGDGREIELEYVAGELTKITRPAAVEHVFTYTGTADGSGTSKPLLHTITDQHIVNTTTTKTDAVLTLDYEDGIITTVTQGDAAANPIVSKLGTLAHRAVETAPGVHTAMALASPDAVFPGIFGYFDDAPSIALATSNVFVSTLAADLMAADNTGAEVPRGGTHLTRYWMDERGNPVITDSLFQPTTGIEILRGRTRAFFDALDNPVAAIDEFGVESSVVYDYTYPSGASIFGIVPFTNADPAISVVRQTPVFRMENGNWTRTILDGNATALAKSGLPTQAFDSVGRKTDFTFDDAGQFLTSVSDRLAQADQTIATTYDADNRVATTTSSVGLVTTYQYNDTAHPRRVTSTTTTVPEKDEGGILQPEQSFVVTNTYDSHGYLDTVTTKQDGVDVSIEDFHFDPLGRLIEYELLEGGSNAKQLRYNAYTYNSLGQQLTEVDGHGTFIEAVYDTASRIIEHTIAVGATTMSKTLATAVALDIQKKSTFTYYADSSLKEETLADGTVVKHYYDPAVNDPSLASLSPSLAGIRQAAMSWTVTDGVSSGNDHNALQVTHSTLDEQGRLVRSENLLTGAQSDFTYGEIWSDAPTQTRTRTNLGDPTSATPTAASWIISTAAHTIDSLPYRSQFGDNAATITQFDELNYIARTEDKTTFGTVSNLITNAAGQPSEIRETIKTPGAGITQNRLTKLFQTSDGRTSHVVDAEQRTSATIVSVVTLDIDPDGNGPAIPDIGRVLTKVETLLPGGRTTESYTDAAGQTVMFVNERGGITVNTFNVVGDLTSSHFTDPTSTTIPKYQTHATYAHDALGRVIQSISYADLTTLSPATPGNEIQSFDYFLNDQGNSLIAGLAMGLEVRQAHQNATGGITAIATDSLGKTVHTLYPEPIAPQIRQQTTQRYDFDPANATATVTVTSGGVTAGPNSATNVTTSLLNTTGQTLGVLADDLPGTPWTRITYDSHLNRASLVDPEDNTTSWTYTDQNQIASESNQLGDKRFFSYHSDGSLHRIIDRNQDLRTFIRDGLGRIETETWSGPSGNNIIQSTYSPQGWLDTATDQNASVDLDFDDAGNLTQSKVLNLNTSFETIVDSFFDPAGNRRFMSVFGNGDLVLNNDFTYDSQGRLTRIDQTGGFGHGPQTAKAATFTYDDQNRFDIITRYAGTIAILTTDHTFNDAGQLVGLSHASGSTTLNDYTWTYDEIGRIDTYASLLDGTADYDYDQQSQLTSVAYNFASTIDDFSQTYDDNGNRSSTGYVTTTDNRTTADGTYTYAFDKEGRRIKRTDAVGTYDSYTWDARGRLTSVATYDATDALLAKTGFTYDPLDRRIAKTIDIDGDGTLDEQFQYANDGLRGDRGGAGDQIAAIFDDQDRLTHTFLNGPQVDQVLAEEQFVPGTTTSKVNWLLSDNQGTPRDIARLNSAGTAAEIVNHRVFEAFGELASETDPAIDTIYGQAGREWDESTDLYFHRARYLDPATGAFISQDPIGFAAGDANLYRMVGNSPTNATDPSGLVLVAFDGTGNSPAMRDRGVRTKTNVRKFEDRYRGETIYEPGVGLSQQDHIDLNGGKLSVPQYYTTKFDEIAGGGFGAGANAKISSVIERTKLYFESHPEDRYIDVIGFSRGAAMSVQFVNDIQEFAVQNNIEIRFVGLFDTVFAMGLANNDINAGYDTQVPANVPTFHAMALNEVRDSFRLQRQNRFDENGKIIWHEPGDNSQVYRVYEEWFAGVHSNIGGGYIDNGLSDITLGWMLQMARHRGVPLDYSTDDLAPNPNGELRDSRFEFMQGLPDFLKHTAGVRRVREVLYGDTVNQSVFQSSVPNPNASLDNRQYFRSRF</sequence>
<dbReference type="InterPro" id="IPR038081">
    <property type="entry name" value="CalX-like_sf"/>
</dbReference>
<dbReference type="GO" id="GO:0005509">
    <property type="term" value="F:calcium ion binding"/>
    <property type="evidence" value="ECO:0007669"/>
    <property type="project" value="InterPro"/>
</dbReference>
<dbReference type="InterPro" id="IPR022385">
    <property type="entry name" value="Rhs_assc_core"/>
</dbReference>
<accession>A0A5C6AIR4</accession>
<dbReference type="Gene3D" id="2.60.40.2030">
    <property type="match status" value="1"/>
</dbReference>
<dbReference type="Gene3D" id="2.180.10.10">
    <property type="entry name" value="RHS repeat-associated core"/>
    <property type="match status" value="2"/>
</dbReference>
<dbReference type="CDD" id="cd11304">
    <property type="entry name" value="Cadherin_repeat"/>
    <property type="match status" value="1"/>
</dbReference>
<keyword evidence="4" id="KW-1185">Reference proteome</keyword>
<dbReference type="SUPFAM" id="SSF49313">
    <property type="entry name" value="Cadherin-like"/>
    <property type="match status" value="1"/>
</dbReference>
<feature type="region of interest" description="Disordered" evidence="1">
    <location>
        <begin position="1"/>
        <end position="26"/>
    </location>
</feature>
<dbReference type="Gene3D" id="2.60.40.60">
    <property type="entry name" value="Cadherins"/>
    <property type="match status" value="1"/>
</dbReference>
<organism evidence="3 4">
    <name type="scientific">Neorhodopirellula pilleata</name>
    <dbReference type="NCBI Taxonomy" id="2714738"/>
    <lineage>
        <taxon>Bacteria</taxon>
        <taxon>Pseudomonadati</taxon>
        <taxon>Planctomycetota</taxon>
        <taxon>Planctomycetia</taxon>
        <taxon>Pirellulales</taxon>
        <taxon>Pirellulaceae</taxon>
        <taxon>Neorhodopirellula</taxon>
    </lineage>
</organism>
<evidence type="ECO:0000313" key="3">
    <source>
        <dbReference type="EMBL" id="TWT99065.1"/>
    </source>
</evidence>
<feature type="domain" description="Cadherin" evidence="2">
    <location>
        <begin position="1081"/>
        <end position="1182"/>
    </location>
</feature>
<dbReference type="InterPro" id="IPR018712">
    <property type="entry name" value="Tle1-like_cat"/>
</dbReference>
<reference evidence="3 4" key="1">
    <citation type="submission" date="2019-02" db="EMBL/GenBank/DDBJ databases">
        <title>Deep-cultivation of Planctomycetes and their phenomic and genomic characterization uncovers novel biology.</title>
        <authorList>
            <person name="Wiegand S."/>
            <person name="Jogler M."/>
            <person name="Boedeker C."/>
            <person name="Pinto D."/>
            <person name="Vollmers J."/>
            <person name="Rivas-Marin E."/>
            <person name="Kohn T."/>
            <person name="Peeters S.H."/>
            <person name="Heuer A."/>
            <person name="Rast P."/>
            <person name="Oberbeckmann S."/>
            <person name="Bunk B."/>
            <person name="Jeske O."/>
            <person name="Meyerdierks A."/>
            <person name="Storesund J.E."/>
            <person name="Kallscheuer N."/>
            <person name="Luecker S."/>
            <person name="Lage O.M."/>
            <person name="Pohl T."/>
            <person name="Merkel B.J."/>
            <person name="Hornburger P."/>
            <person name="Mueller R.-W."/>
            <person name="Bruemmer F."/>
            <person name="Labrenz M."/>
            <person name="Spormann A.M."/>
            <person name="Op Den Camp H."/>
            <person name="Overmann J."/>
            <person name="Amann R."/>
            <person name="Jetten M.S.M."/>
            <person name="Mascher T."/>
            <person name="Medema M.H."/>
            <person name="Devos D.P."/>
            <person name="Kaster A.-K."/>
            <person name="Ovreas L."/>
            <person name="Rohde M."/>
            <person name="Galperin M.Y."/>
            <person name="Jogler C."/>
        </authorList>
    </citation>
    <scope>NUCLEOTIDE SEQUENCE [LARGE SCALE GENOMIC DNA]</scope>
    <source>
        <strain evidence="3 4">Pla100</strain>
    </source>
</reference>
<dbReference type="InterPro" id="IPR031325">
    <property type="entry name" value="RHS_repeat"/>
</dbReference>
<name>A0A5C6AIR4_9BACT</name>
<dbReference type="PANTHER" id="PTHR32305">
    <property type="match status" value="1"/>
</dbReference>
<dbReference type="Pfam" id="PF05593">
    <property type="entry name" value="RHS_repeat"/>
    <property type="match status" value="1"/>
</dbReference>